<feature type="region of interest" description="Disordered" evidence="1">
    <location>
        <begin position="714"/>
        <end position="740"/>
    </location>
</feature>
<dbReference type="RefSeq" id="XP_003874494.1">
    <property type="nucleotide sequence ID" value="XM_003874445.1"/>
</dbReference>
<evidence type="ECO:0000313" key="2">
    <source>
        <dbReference type="EMBL" id="CBZ25994.1"/>
    </source>
</evidence>
<sequence>MGIPDFVKFIARSSPSALCRVPKGSSRHEPLIFDFILIDATNVAQTLGLDTLRTFLDPDHLVARSAVIFALDSQRDRSGTARAHRHALVGIGDLDVHVQKLCGQLADAYRARQRSNNRLGAGSGANPYVLTSGRGVAGEADYKLLDLHRSLVTCAIASGATVLPSFLFISEDSDVLCGVLCGPGPQQVSIATKLQDVLFEPSILRLDRVLAFVATCTDAFYAENEKEAAAAAAAKTKAITERNAAKRNRANSLATTPVTKHPQEQHSDEEVELSVKDTAAATVTATTVRDDGVVRRRKQDGPMVATGVRIELADSSDDDQSEHVETKETKVPTATAGATAEAPVSEVEEVPIDDGKCVEGAIAAPREGELLISSITHTSCVDMVFLFMIVMGNGVNVPSLVRGATKVDSGSCWQAYCKHKYKNLSAADAETGRALLITSINTHSTNRGSLALNCHFLHSILDAVHYADAEPRPPVEEERNSAIIYLSNAVYATLRYIVGCNLDKTPALKQTFLDSRPLSETPIMLPSLSAVMWVLGQEATRTFSFPLHGLAKKELLVAASGGASASNDAANASSRLAANHATFARDASSSTSYLDVGDHLVAPAASNAWAVRGARTSNVSLATLMQNFTSGVDGATSAARSGHCTDAGMRPAQLPSVTEMLKKALQMVSPASLAKANLLVYLTAVWTYSLGLGVRRMATLTKAAASVAKTEVGVSASSSVPPPSSAGVAKASRAASGTSPAGGHYVYSFELRRMAPVLQPAASQPPSSITVASGRPAISGRVDSTASSLSEKSAAQQAILAALGVSYDYSKTPRDSANIVNLPRCAMDEEDVAELQRLRKVARKERTLSALVVDAVPGKKRSANADDEDGDIGRTRSTKKAEETKNGASKAKKRLGKRERLKQQKTTAKRAVA</sequence>
<feature type="compositionally biased region" description="Basic and acidic residues" evidence="1">
    <location>
        <begin position="321"/>
        <end position="330"/>
    </location>
</feature>
<name>E9ASS0_LEIMU</name>
<dbReference type="OMA" id="DMVFLFM"/>
<organism evidence="2 3">
    <name type="scientific">Leishmania mexicana (strain MHOM/GT/2001/U1103)</name>
    <dbReference type="NCBI Taxonomy" id="929439"/>
    <lineage>
        <taxon>Eukaryota</taxon>
        <taxon>Discoba</taxon>
        <taxon>Euglenozoa</taxon>
        <taxon>Kinetoplastea</taxon>
        <taxon>Metakinetoplastina</taxon>
        <taxon>Trypanosomatida</taxon>
        <taxon>Trypanosomatidae</taxon>
        <taxon>Leishmaniinae</taxon>
        <taxon>Leishmania</taxon>
    </lineage>
</organism>
<feature type="region of interest" description="Disordered" evidence="1">
    <location>
        <begin position="242"/>
        <end position="273"/>
    </location>
</feature>
<dbReference type="EMBL" id="FR799573">
    <property type="protein sequence ID" value="CBZ25994.1"/>
    <property type="molecule type" value="Genomic_DNA"/>
</dbReference>
<dbReference type="GeneID" id="13448364"/>
<dbReference type="PhylomeDB" id="E9ASS0"/>
<protein>
    <submittedName>
        <fullName evidence="2">Uncharacterized protein</fullName>
    </submittedName>
</protein>
<feature type="compositionally biased region" description="Basic and acidic residues" evidence="1">
    <location>
        <begin position="871"/>
        <end position="885"/>
    </location>
</feature>
<feature type="compositionally biased region" description="Low complexity" evidence="1">
    <location>
        <begin position="714"/>
        <end position="732"/>
    </location>
</feature>
<gene>
    <name evidence="2" type="ORF">LMXM_36_1500</name>
</gene>
<proteinExistence type="predicted"/>
<reference evidence="2 3" key="1">
    <citation type="journal article" date="2011" name="Genome Res.">
        <title>Chromosome and gene copy number variation allow major structural change between species and strains of Leishmania.</title>
        <authorList>
            <person name="Rogers M.B."/>
            <person name="Hilley J.D."/>
            <person name="Dickens N.J."/>
            <person name="Wilkes J."/>
            <person name="Bates P.A."/>
            <person name="Depledge D.P."/>
            <person name="Harris D."/>
            <person name="Her Y."/>
            <person name="Herzyk P."/>
            <person name="Imamura H."/>
            <person name="Otto T.D."/>
            <person name="Sanders M."/>
            <person name="Seeger K."/>
            <person name="Dujardin J.C."/>
            <person name="Berriman M."/>
            <person name="Smith D.F."/>
            <person name="Hertz-Fowler C."/>
            <person name="Mottram J.C."/>
        </authorList>
    </citation>
    <scope>NUCLEOTIDE SEQUENCE [LARGE SCALE GENOMIC DNA]</scope>
    <source>
        <strain evidence="2 3">MHOM/GT/2001/U1103</strain>
    </source>
</reference>
<dbReference type="AlphaFoldDB" id="E9ASS0"/>
<dbReference type="OrthoDB" id="272582at2759"/>
<evidence type="ECO:0000313" key="3">
    <source>
        <dbReference type="Proteomes" id="UP000007259"/>
    </source>
</evidence>
<dbReference type="KEGG" id="lmi:LMXM_36_1500"/>
<evidence type="ECO:0000256" key="1">
    <source>
        <dbReference type="SAM" id="MobiDB-lite"/>
    </source>
</evidence>
<feature type="compositionally biased region" description="Low complexity" evidence="1">
    <location>
        <begin position="333"/>
        <end position="344"/>
    </location>
</feature>
<accession>E9ASS0</accession>
<keyword evidence="3" id="KW-1185">Reference proteome</keyword>
<dbReference type="VEuPathDB" id="TriTrypDB:LmxM.36.1500"/>
<feature type="compositionally biased region" description="Basic residues" evidence="1">
    <location>
        <begin position="890"/>
        <end position="900"/>
    </location>
</feature>
<feature type="region of interest" description="Disordered" evidence="1">
    <location>
        <begin position="311"/>
        <end position="344"/>
    </location>
</feature>
<dbReference type="Proteomes" id="UP000007259">
    <property type="component" value="Chromosome 20"/>
</dbReference>
<feature type="region of interest" description="Disordered" evidence="1">
    <location>
        <begin position="860"/>
        <end position="913"/>
    </location>
</feature>